<dbReference type="InterPro" id="IPR027073">
    <property type="entry name" value="5_3_exoribonuclease"/>
</dbReference>
<feature type="region of interest" description="Disordered" evidence="5">
    <location>
        <begin position="294"/>
        <end position="314"/>
    </location>
</feature>
<keyword evidence="2" id="KW-0378">Hydrolase</keyword>
<dbReference type="GO" id="GO:0005634">
    <property type="term" value="C:nucleus"/>
    <property type="evidence" value="ECO:0007669"/>
    <property type="project" value="InterPro"/>
</dbReference>
<protein>
    <submittedName>
        <fullName evidence="8">5'-3' exoribonuclease 4</fullName>
    </submittedName>
</protein>
<organism evidence="8 9">
    <name type="scientific">Gracilariopsis chorda</name>
    <dbReference type="NCBI Taxonomy" id="448386"/>
    <lineage>
        <taxon>Eukaryota</taxon>
        <taxon>Rhodophyta</taxon>
        <taxon>Florideophyceae</taxon>
        <taxon>Rhodymeniophycidae</taxon>
        <taxon>Gracilariales</taxon>
        <taxon>Gracilariaceae</taxon>
        <taxon>Gracilariopsis</taxon>
    </lineage>
</organism>
<keyword evidence="1" id="KW-0540">Nuclease</keyword>
<reference evidence="8 9" key="1">
    <citation type="journal article" date="2018" name="Mol. Biol. Evol.">
        <title>Analysis of the draft genome of the red seaweed Gracilariopsis chorda provides insights into genome size evolution in Rhodophyta.</title>
        <authorList>
            <person name="Lee J."/>
            <person name="Yang E.C."/>
            <person name="Graf L."/>
            <person name="Yang J.H."/>
            <person name="Qiu H."/>
            <person name="Zel Zion U."/>
            <person name="Chan C.X."/>
            <person name="Stephens T.G."/>
            <person name="Weber A.P.M."/>
            <person name="Boo G.H."/>
            <person name="Boo S.M."/>
            <person name="Kim K.M."/>
            <person name="Shin Y."/>
            <person name="Jung M."/>
            <person name="Lee S.J."/>
            <person name="Yim H.S."/>
            <person name="Lee J.H."/>
            <person name="Bhattacharya D."/>
            <person name="Yoon H.S."/>
        </authorList>
    </citation>
    <scope>NUCLEOTIDE SEQUENCE [LARGE SCALE GENOMIC DNA]</scope>
    <source>
        <strain evidence="8 9">SKKU-2015</strain>
        <tissue evidence="8">Whole body</tissue>
    </source>
</reference>
<evidence type="ECO:0000259" key="6">
    <source>
        <dbReference type="Pfam" id="PF03159"/>
    </source>
</evidence>
<dbReference type="Pfam" id="PF17846">
    <property type="entry name" value="XRN_M"/>
    <property type="match status" value="2"/>
</dbReference>
<evidence type="ECO:0000256" key="2">
    <source>
        <dbReference type="ARBA" id="ARBA00022801"/>
    </source>
</evidence>
<evidence type="ECO:0000256" key="3">
    <source>
        <dbReference type="ARBA" id="ARBA00022839"/>
    </source>
</evidence>
<sequence length="764" mass="88070">MGIPKMFRFLTDRYPLILQRLDEDHVFDYFYLDMNGIIHQCTHPSDFEIAIENLDEMFARIFEYTERLFRIVSPRQLMFLAVDGVAPRAKMNQQRSRRFRSAKEAERNMADAIARGEEIPPGKRFDSNCITPGTQFMFDLSERFRIWIHQKMTSDPAWQQGCTVVFSGSEVPGEGEHKIMDFIRKWKVSPQYSPEVRHCMYGLDADLMMLGLVAHAPHFTLLREKIKFKKSQRKVPVMTGTDSDADEFQLLEIAMLRDMLFLEFKRDDGREPWTHFKSRRRPSQLEKNAFMATFSSSESTSPSEGQPSGASKKKAPFEYDSRRIVDDFVFMCMLVGNDFIPNIPHLDIAEGAINLMFRIYKHMLPTWGGYLTQGHRLHPERLESFLGRISQSETQYFEHRSETDGVPEYSTIDYRRKYYELKFGFDVEADDSHAQVKSLRKIYMEGLHWVLQYYHNGVPSWNWFYPDFYGILASDMKNLRSIKVTFQKGKPFRPLTQLMAVLPPESADLLPNPMKELMINPNSPVSRFYPIEFDVDQNGKRNSWEAVVVVPFIDERSLLREVNSIDKERELTDMEKLRDKTGLENRFHARDYPISEMKIMPVRPSKYYIPRDIRSRSPSPSSTRSRTSRSSSPRRSPSPRGMSRQRRSDTSSSKDQSTKIPSKSSGRSTSPSGDTLVGSRSSSKRTRSSSRTGSADQLQPRATRSKSPKPSTAKGRSVRQRSGLDSIHHRTTPDGKGTMPNPQNAPKGPGRPTKQKSGDPSSRE</sequence>
<dbReference type="STRING" id="448386.A0A2V3IWE5"/>
<feature type="compositionally biased region" description="Low complexity" evidence="5">
    <location>
        <begin position="295"/>
        <end position="309"/>
    </location>
</feature>
<accession>A0A2V3IWE5</accession>
<dbReference type="GO" id="GO:0003723">
    <property type="term" value="F:RNA binding"/>
    <property type="evidence" value="ECO:0007669"/>
    <property type="project" value="TreeGrafter"/>
</dbReference>
<evidence type="ECO:0000313" key="8">
    <source>
        <dbReference type="EMBL" id="PXF46409.1"/>
    </source>
</evidence>
<feature type="domain" description="Xrn1 N-terminal" evidence="6">
    <location>
        <begin position="1"/>
        <end position="225"/>
    </location>
</feature>
<dbReference type="Proteomes" id="UP000247409">
    <property type="component" value="Unassembled WGS sequence"/>
</dbReference>
<dbReference type="Gene3D" id="3.40.50.12390">
    <property type="match status" value="2"/>
</dbReference>
<feature type="region of interest" description="Disordered" evidence="5">
    <location>
        <begin position="607"/>
        <end position="764"/>
    </location>
</feature>
<feature type="domain" description="Xrn1 helical" evidence="7">
    <location>
        <begin position="414"/>
        <end position="587"/>
    </location>
</feature>
<comment type="similarity">
    <text evidence="4">Belongs to the 5'-3' exonuclease family.</text>
</comment>
<dbReference type="GO" id="GO:0004534">
    <property type="term" value="F:5'-3' RNA exonuclease activity"/>
    <property type="evidence" value="ECO:0007669"/>
    <property type="project" value="UniProtKB-UniRule"/>
</dbReference>
<dbReference type="InterPro" id="IPR041412">
    <property type="entry name" value="Xrn1_helical"/>
</dbReference>
<keyword evidence="9" id="KW-1185">Reference proteome</keyword>
<evidence type="ECO:0000313" key="9">
    <source>
        <dbReference type="Proteomes" id="UP000247409"/>
    </source>
</evidence>
<feature type="compositionally biased region" description="Low complexity" evidence="5">
    <location>
        <begin position="650"/>
        <end position="681"/>
    </location>
</feature>
<evidence type="ECO:0000256" key="4">
    <source>
        <dbReference type="ARBA" id="ARBA00038299"/>
    </source>
</evidence>
<dbReference type="PANTHER" id="PTHR12341">
    <property type="entry name" value="5'-&gt;3' EXORIBONUCLEASE"/>
    <property type="match status" value="1"/>
</dbReference>
<feature type="domain" description="Xrn1 helical" evidence="7">
    <location>
        <begin position="319"/>
        <end position="403"/>
    </location>
</feature>
<gene>
    <name evidence="8" type="ORF">BWQ96_03803</name>
</gene>
<dbReference type="OrthoDB" id="372487at2759"/>
<dbReference type="Gene3D" id="1.25.40.1050">
    <property type="match status" value="1"/>
</dbReference>
<keyword evidence="3" id="KW-0269">Exonuclease</keyword>
<dbReference type="Pfam" id="PF03159">
    <property type="entry name" value="XRN_N"/>
    <property type="match status" value="1"/>
</dbReference>
<dbReference type="GO" id="GO:0000956">
    <property type="term" value="P:nuclear-transcribed mRNA catabolic process"/>
    <property type="evidence" value="ECO:0007669"/>
    <property type="project" value="TreeGrafter"/>
</dbReference>
<dbReference type="GO" id="GO:0006397">
    <property type="term" value="P:mRNA processing"/>
    <property type="evidence" value="ECO:0007669"/>
    <property type="project" value="UniProtKB-UniRule"/>
</dbReference>
<dbReference type="AlphaFoldDB" id="A0A2V3IWE5"/>
<evidence type="ECO:0000256" key="1">
    <source>
        <dbReference type="ARBA" id="ARBA00022722"/>
    </source>
</evidence>
<proteinExistence type="inferred from homology"/>
<dbReference type="EMBL" id="NBIV01000039">
    <property type="protein sequence ID" value="PXF46409.1"/>
    <property type="molecule type" value="Genomic_DNA"/>
</dbReference>
<comment type="caution">
    <text evidence="8">The sequence shown here is derived from an EMBL/GenBank/DDBJ whole genome shotgun (WGS) entry which is preliminary data.</text>
</comment>
<dbReference type="InterPro" id="IPR004859">
    <property type="entry name" value="Xrn1_N"/>
</dbReference>
<feature type="compositionally biased region" description="Low complexity" evidence="5">
    <location>
        <begin position="616"/>
        <end position="642"/>
    </location>
</feature>
<dbReference type="PANTHER" id="PTHR12341:SF7">
    <property type="entry name" value="5'-3' EXORIBONUCLEASE 1"/>
    <property type="match status" value="1"/>
</dbReference>
<evidence type="ECO:0000259" key="7">
    <source>
        <dbReference type="Pfam" id="PF17846"/>
    </source>
</evidence>
<evidence type="ECO:0000256" key="5">
    <source>
        <dbReference type="SAM" id="MobiDB-lite"/>
    </source>
</evidence>
<dbReference type="CDD" id="cd18673">
    <property type="entry name" value="PIN_XRN1-2-like"/>
    <property type="match status" value="1"/>
</dbReference>
<name>A0A2V3IWE5_9FLOR</name>